<evidence type="ECO:0000313" key="3">
    <source>
        <dbReference type="Proteomes" id="UP000321954"/>
    </source>
</evidence>
<name>A0A5B8YMK2_9FLAO</name>
<dbReference type="Gene3D" id="3.40.47.10">
    <property type="match status" value="1"/>
</dbReference>
<dbReference type="OrthoDB" id="1404523at2"/>
<sequence length="354" mass="39121">MKNSIYINGISSISAQEENAVFSNVPLEYHQNIIPAVSEDFKEFIPAMALRRMSKAIKMGLSASLTALKDAEIELPDAIITGTGQGCKQDTEKFLNEMLDRKEELLTPTSFIQSTHNTIGGQIALFLKCTAYNVTYSQNSASFESALIDAQLLIDEQSGPISVLVGGVDEISEKITSFMYLDGQLKEKEIKNLDLLEIATPGTITSEGAHFFTISPRKSSGTYASLLDVSVFSTSIPEKSSLKIEAFLRNNSVSAEEIDLIILGNNGDSRYDQFYHFLQNGLFKNNLQIGYKHVVGDYDTVTGYALWLACKFLKGEEISPMLKLNDLPVKKLKKILIYNQYLGENHSLILLGAS</sequence>
<dbReference type="Pfam" id="PF13723">
    <property type="entry name" value="Ketoacyl-synt_2"/>
    <property type="match status" value="1"/>
</dbReference>
<dbReference type="Proteomes" id="UP000321954">
    <property type="component" value="Chromosome"/>
</dbReference>
<proteinExistence type="predicted"/>
<dbReference type="EMBL" id="CP042476">
    <property type="protein sequence ID" value="QED36989.1"/>
    <property type="molecule type" value="Genomic_DNA"/>
</dbReference>
<dbReference type="SUPFAM" id="SSF53901">
    <property type="entry name" value="Thiolase-like"/>
    <property type="match status" value="1"/>
</dbReference>
<protein>
    <submittedName>
        <fullName evidence="2">Beta-ketoacyl synthase chain length factor</fullName>
    </submittedName>
</protein>
<keyword evidence="3" id="KW-1185">Reference proteome</keyword>
<dbReference type="GO" id="GO:0016746">
    <property type="term" value="F:acyltransferase activity"/>
    <property type="evidence" value="ECO:0007669"/>
    <property type="project" value="InterPro"/>
</dbReference>
<evidence type="ECO:0000313" key="2">
    <source>
        <dbReference type="EMBL" id="QED36989.1"/>
    </source>
</evidence>
<dbReference type="InterPro" id="IPR016039">
    <property type="entry name" value="Thiolase-like"/>
</dbReference>
<organism evidence="2 3">
    <name type="scientific">Antarcticibacterium arcticum</name>
    <dbReference type="NCBI Taxonomy" id="2585771"/>
    <lineage>
        <taxon>Bacteria</taxon>
        <taxon>Pseudomonadati</taxon>
        <taxon>Bacteroidota</taxon>
        <taxon>Flavobacteriia</taxon>
        <taxon>Flavobacteriales</taxon>
        <taxon>Flavobacteriaceae</taxon>
        <taxon>Antarcticibacterium</taxon>
    </lineage>
</organism>
<dbReference type="KEGG" id="anp:FK178_04355"/>
<reference evidence="2 3" key="1">
    <citation type="submission" date="2019-08" db="EMBL/GenBank/DDBJ databases">
        <title>Antarcticibacterium arcticum sp. nov., a bacterium isolated from marine sediment of the Canadian Beaufort Sea.</title>
        <authorList>
            <person name="Lee Y.M."/>
            <person name="Baek K."/>
            <person name="Lee D.-H."/>
            <person name="Shin S.C."/>
            <person name="Jin Y.K."/>
            <person name="Park Y."/>
        </authorList>
    </citation>
    <scope>NUCLEOTIDE SEQUENCE [LARGE SCALE GENOMIC DNA]</scope>
    <source>
        <strain evidence="2 3">PAMC 28998</strain>
    </source>
</reference>
<gene>
    <name evidence="2" type="ORF">FK178_04355</name>
</gene>
<evidence type="ECO:0000259" key="1">
    <source>
        <dbReference type="Pfam" id="PF13723"/>
    </source>
</evidence>
<accession>A0A5B8YMK2</accession>
<feature type="domain" description="Beta-ketoacyl synthase-like N-terminal" evidence="1">
    <location>
        <begin position="43"/>
        <end position="164"/>
    </location>
</feature>
<dbReference type="RefSeq" id="WP_146831360.1">
    <property type="nucleotide sequence ID" value="NZ_CP042476.1"/>
</dbReference>
<dbReference type="AlphaFoldDB" id="A0A5B8YMK2"/>
<dbReference type="InterPro" id="IPR014030">
    <property type="entry name" value="Ketoacyl_synth_N"/>
</dbReference>